<sequence>MRKVYLLLSALLLPLCQLLAQGKAVIVGSIAAPLSDHIELITYPNPLLSEEVKTEVPLTGKTFRIEVPVQHAMVAELQHGEEVAQVYLEPGFELELKTSGKSFLKSLKYKGKGANENNCLAKYTLRFEEEEEYQALPDNVKLPEKGFIEFLDYRRADQLSNFEKYASKYELSPSFQSLLQAEIDFSYALDILNYHPMRQQMLQVLLSKPSADFYSYLFNLDLDNPDNLISPSFLSFLRSYTTSFARESGYTEKSPAYFKVRYDVAEQELQGQVKLVAQAQVLKQSIQQGHLKYTTQMLQNFKQKSTDQVANAYLEKLYSENSTLVAGGLAPDLKLTTLSGEDVSISDFRGNLIYVNFWRSDCGLCHVELPHLQRLTSKLGNHRVVFLNVAVGDNEEQWRQLVQKKELQGEQTLAKATPAEVATQFGLKEVPAYLLLDEEGRFISLKARRPSDHEAANDILQHLQVRQVSLK</sequence>
<dbReference type="GO" id="GO:0016853">
    <property type="term" value="F:isomerase activity"/>
    <property type="evidence" value="ECO:0007669"/>
    <property type="project" value="UniProtKB-KW"/>
</dbReference>
<evidence type="ECO:0000313" key="3">
    <source>
        <dbReference type="EMBL" id="SFG68656.1"/>
    </source>
</evidence>
<dbReference type="PANTHER" id="PTHR42852">
    <property type="entry name" value="THIOL:DISULFIDE INTERCHANGE PROTEIN DSBE"/>
    <property type="match status" value="1"/>
</dbReference>
<organism evidence="3 4">
    <name type="scientific">Pontibacter chinhatensis</name>
    <dbReference type="NCBI Taxonomy" id="1436961"/>
    <lineage>
        <taxon>Bacteria</taxon>
        <taxon>Pseudomonadati</taxon>
        <taxon>Bacteroidota</taxon>
        <taxon>Cytophagia</taxon>
        <taxon>Cytophagales</taxon>
        <taxon>Hymenobacteraceae</taxon>
        <taxon>Pontibacter</taxon>
    </lineage>
</organism>
<evidence type="ECO:0000256" key="1">
    <source>
        <dbReference type="SAM" id="SignalP"/>
    </source>
</evidence>
<dbReference type="CDD" id="cd02966">
    <property type="entry name" value="TlpA_like_family"/>
    <property type="match status" value="1"/>
</dbReference>
<feature type="domain" description="Thioredoxin" evidence="2">
    <location>
        <begin position="324"/>
        <end position="468"/>
    </location>
</feature>
<feature type="chain" id="PRO_5011629882" evidence="1">
    <location>
        <begin position="21"/>
        <end position="471"/>
    </location>
</feature>
<reference evidence="4" key="1">
    <citation type="submission" date="2016-10" db="EMBL/GenBank/DDBJ databases">
        <authorList>
            <person name="Varghese N."/>
            <person name="Submissions S."/>
        </authorList>
    </citation>
    <scope>NUCLEOTIDE SEQUENCE [LARGE SCALE GENOMIC DNA]</scope>
    <source>
        <strain evidence="4">LP51</strain>
    </source>
</reference>
<dbReference type="Proteomes" id="UP000198724">
    <property type="component" value="Unassembled WGS sequence"/>
</dbReference>
<dbReference type="Pfam" id="PF00578">
    <property type="entry name" value="AhpC-TSA"/>
    <property type="match status" value="1"/>
</dbReference>
<accession>A0A1I2U1A5</accession>
<dbReference type="AlphaFoldDB" id="A0A1I2U1A5"/>
<dbReference type="Gene3D" id="3.40.30.10">
    <property type="entry name" value="Glutaredoxin"/>
    <property type="match status" value="1"/>
</dbReference>
<feature type="signal peptide" evidence="1">
    <location>
        <begin position="1"/>
        <end position="20"/>
    </location>
</feature>
<evidence type="ECO:0000259" key="2">
    <source>
        <dbReference type="PROSITE" id="PS51352"/>
    </source>
</evidence>
<dbReference type="PROSITE" id="PS51352">
    <property type="entry name" value="THIOREDOXIN_2"/>
    <property type="match status" value="1"/>
</dbReference>
<name>A0A1I2U1A5_9BACT</name>
<dbReference type="InterPro" id="IPR050553">
    <property type="entry name" value="Thioredoxin_ResA/DsbE_sf"/>
</dbReference>
<keyword evidence="3" id="KW-0413">Isomerase</keyword>
<evidence type="ECO:0000313" key="4">
    <source>
        <dbReference type="Proteomes" id="UP000198724"/>
    </source>
</evidence>
<keyword evidence="4" id="KW-1185">Reference proteome</keyword>
<gene>
    <name evidence="3" type="ORF">SAMN05421739_103285</name>
</gene>
<dbReference type="GO" id="GO:0016491">
    <property type="term" value="F:oxidoreductase activity"/>
    <property type="evidence" value="ECO:0007669"/>
    <property type="project" value="InterPro"/>
</dbReference>
<dbReference type="STRING" id="1436961.SAMN05421739_103285"/>
<dbReference type="RefSeq" id="WP_092100919.1">
    <property type="nucleotide sequence ID" value="NZ_FOOT01000003.1"/>
</dbReference>
<dbReference type="SUPFAM" id="SSF52833">
    <property type="entry name" value="Thioredoxin-like"/>
    <property type="match status" value="1"/>
</dbReference>
<dbReference type="InterPro" id="IPR013766">
    <property type="entry name" value="Thioredoxin_domain"/>
</dbReference>
<keyword evidence="1" id="KW-0732">Signal</keyword>
<dbReference type="PANTHER" id="PTHR42852:SF13">
    <property type="entry name" value="PROTEIN DIPZ"/>
    <property type="match status" value="1"/>
</dbReference>
<protein>
    <submittedName>
        <fullName evidence="3">Thiol-disulfide isomerase or thioredoxin</fullName>
    </submittedName>
</protein>
<dbReference type="InterPro" id="IPR036249">
    <property type="entry name" value="Thioredoxin-like_sf"/>
</dbReference>
<dbReference type="EMBL" id="FOOT01000003">
    <property type="protein sequence ID" value="SFG68656.1"/>
    <property type="molecule type" value="Genomic_DNA"/>
</dbReference>
<dbReference type="InterPro" id="IPR000866">
    <property type="entry name" value="AhpC/TSA"/>
</dbReference>
<proteinExistence type="predicted"/>
<dbReference type="GO" id="GO:0016209">
    <property type="term" value="F:antioxidant activity"/>
    <property type="evidence" value="ECO:0007669"/>
    <property type="project" value="InterPro"/>
</dbReference>
<dbReference type="OrthoDB" id="6399635at2"/>